<organism evidence="2">
    <name type="scientific">Alsobacter sp. KACC 23698</name>
    <dbReference type="NCBI Taxonomy" id="3149229"/>
    <lineage>
        <taxon>Bacteria</taxon>
        <taxon>Pseudomonadati</taxon>
        <taxon>Pseudomonadota</taxon>
        <taxon>Alphaproteobacteria</taxon>
        <taxon>Hyphomicrobiales</taxon>
        <taxon>Alsobacteraceae</taxon>
        <taxon>Alsobacter</taxon>
    </lineage>
</organism>
<name>A0AAU7JDS3_9HYPH</name>
<accession>A0AAU7JDS3</accession>
<protein>
    <submittedName>
        <fullName evidence="2">P-loop NTPase fold protein</fullName>
    </submittedName>
</protein>
<sequence>MKFKPTAIADINTTDLWSGDNLARKDVSAFFLKLTENSEGPTSIRISAKYGSGKTFLLDRFAIEAINQGHIVIKYNAWENDFVDDAQSSLCATIISELRCAYPDEIDNDKAGLAANIFPVLACSAVGIAPGLGLASTEALKFVKTKIEAIEKARIGITNTRKALESISTKQKILVIVDELDRCRPDFTIKIIECIKHLFAARGVIFFASLNTESLTASATSVHGRELDVRGYCERLFDYTFDLTASDLETFSINSIYSSFGRDRVRDRQVTCAAMGSVIGRTARFYDGSLRDIEKICREIELYDAYFDKKTLNDTYRALTMAMIMSLRHYDRDLLKKFTEYDGNTEVLRFVRMFECEEVNVKHIIAQLFSNRDKLINFMSSNFPGERLPSFHLEDRLSIFDSINGQIRSLFDFNGFRLKT</sequence>
<dbReference type="EMBL" id="CP157484">
    <property type="protein sequence ID" value="XBO38285.1"/>
    <property type="molecule type" value="Genomic_DNA"/>
</dbReference>
<dbReference type="Pfam" id="PF07693">
    <property type="entry name" value="KAP_NTPase"/>
    <property type="match status" value="1"/>
</dbReference>
<evidence type="ECO:0000313" key="2">
    <source>
        <dbReference type="EMBL" id="XBO38285.1"/>
    </source>
</evidence>
<dbReference type="InterPro" id="IPR011646">
    <property type="entry name" value="KAP_P-loop"/>
</dbReference>
<proteinExistence type="predicted"/>
<evidence type="ECO:0000259" key="1">
    <source>
        <dbReference type="Pfam" id="PF07693"/>
    </source>
</evidence>
<gene>
    <name evidence="2" type="ORF">ABEG18_21670</name>
</gene>
<dbReference type="AlphaFoldDB" id="A0AAU7JDS3"/>
<dbReference type="Gene3D" id="3.40.50.300">
    <property type="entry name" value="P-loop containing nucleotide triphosphate hydrolases"/>
    <property type="match status" value="1"/>
</dbReference>
<dbReference type="SUPFAM" id="SSF52540">
    <property type="entry name" value="P-loop containing nucleoside triphosphate hydrolases"/>
    <property type="match status" value="1"/>
</dbReference>
<dbReference type="RefSeq" id="WP_406855123.1">
    <property type="nucleotide sequence ID" value="NZ_CP157484.1"/>
</dbReference>
<feature type="domain" description="KAP NTPase" evidence="1">
    <location>
        <begin position="39"/>
        <end position="301"/>
    </location>
</feature>
<dbReference type="InterPro" id="IPR027417">
    <property type="entry name" value="P-loop_NTPase"/>
</dbReference>
<reference evidence="2" key="1">
    <citation type="submission" date="2024-05" db="EMBL/GenBank/DDBJ databases">
        <authorList>
            <person name="Kim S."/>
            <person name="Heo J."/>
            <person name="Choi H."/>
            <person name="Choi Y."/>
            <person name="Kwon S.-W."/>
            <person name="Kim Y."/>
        </authorList>
    </citation>
    <scope>NUCLEOTIDE SEQUENCE</scope>
    <source>
        <strain evidence="2">KACC 23698</strain>
    </source>
</reference>